<dbReference type="SUPFAM" id="SSF52218">
    <property type="entry name" value="Flavoproteins"/>
    <property type="match status" value="1"/>
</dbReference>
<dbReference type="GO" id="GO:0005829">
    <property type="term" value="C:cytosol"/>
    <property type="evidence" value="ECO:0007669"/>
    <property type="project" value="TreeGrafter"/>
</dbReference>
<dbReference type="AlphaFoldDB" id="A0A9W6TIB3"/>
<dbReference type="Pfam" id="PF00258">
    <property type="entry name" value="Flavodoxin_1"/>
    <property type="match status" value="1"/>
</dbReference>
<evidence type="ECO:0000313" key="5">
    <source>
        <dbReference type="Proteomes" id="UP001165083"/>
    </source>
</evidence>
<dbReference type="InterPro" id="IPR029039">
    <property type="entry name" value="Flavoprotein-like_sf"/>
</dbReference>
<feature type="region of interest" description="Disordered" evidence="2">
    <location>
        <begin position="143"/>
        <end position="191"/>
    </location>
</feature>
<evidence type="ECO:0000259" key="3">
    <source>
        <dbReference type="PROSITE" id="PS50902"/>
    </source>
</evidence>
<evidence type="ECO:0000313" key="4">
    <source>
        <dbReference type="EMBL" id="GMF13795.1"/>
    </source>
</evidence>
<keyword evidence="1" id="KW-0285">Flavoprotein</keyword>
<dbReference type="OrthoDB" id="1856718at2759"/>
<comment type="caution">
    <text evidence="4">The sequence shown here is derived from an EMBL/GenBank/DDBJ whole genome shotgun (WGS) entry which is preliminary data.</text>
</comment>
<dbReference type="GO" id="GO:0050660">
    <property type="term" value="F:flavin adenine dinucleotide binding"/>
    <property type="evidence" value="ECO:0007669"/>
    <property type="project" value="TreeGrafter"/>
</dbReference>
<dbReference type="Gene3D" id="3.40.50.360">
    <property type="match status" value="1"/>
</dbReference>
<evidence type="ECO:0000256" key="2">
    <source>
        <dbReference type="SAM" id="MobiDB-lite"/>
    </source>
</evidence>
<sequence>MANTSDISPNFVNGELVASEAKLPHQARRRSHRLSITNRRTNSVSEGSITHVDVFLGSLTATSEQLASSFVENTRKRGAEATMRSLEAFNPNHYLDPNSVYRSPSRLAVFVVSTHVAGKPSPNAENFLQWLREAPIAVRPPAAEPLRSEEVGVPTAISTPPKSSHPGSREQSPRKLQLNSSNREGELHRHHSLTDALRASFRVNWRHPFGGGETSLVVLKPEGPLLGVQYAVFGVGNSIYRTYNATAKYVDLRLHELGAVRVCSVGLGDVSKGIENVFAKWEAQLLQILHYRRSDTSISAPATAREPAKLPARPSLPCSIGSAGISIAEILAGEPAMPGPTPSDLLPKAGMPGRQHQKVYHRRYSSATTMIIARRGNADPDNTMPPLTDRR</sequence>
<reference evidence="4" key="1">
    <citation type="submission" date="2023-04" db="EMBL/GenBank/DDBJ databases">
        <title>Phytophthora lilii NBRC 32176.</title>
        <authorList>
            <person name="Ichikawa N."/>
            <person name="Sato H."/>
            <person name="Tonouchi N."/>
        </authorList>
    </citation>
    <scope>NUCLEOTIDE SEQUENCE</scope>
    <source>
        <strain evidence="4">NBRC 32176</strain>
    </source>
</reference>
<organism evidence="4 5">
    <name type="scientific">Phytophthora lilii</name>
    <dbReference type="NCBI Taxonomy" id="2077276"/>
    <lineage>
        <taxon>Eukaryota</taxon>
        <taxon>Sar</taxon>
        <taxon>Stramenopiles</taxon>
        <taxon>Oomycota</taxon>
        <taxon>Peronosporomycetes</taxon>
        <taxon>Peronosporales</taxon>
        <taxon>Peronosporaceae</taxon>
        <taxon>Phytophthora</taxon>
    </lineage>
</organism>
<name>A0A9W6TIB3_9STRA</name>
<feature type="compositionally biased region" description="Polar residues" evidence="2">
    <location>
        <begin position="156"/>
        <end position="166"/>
    </location>
</feature>
<dbReference type="EMBL" id="BSXW01000172">
    <property type="protein sequence ID" value="GMF13795.1"/>
    <property type="molecule type" value="Genomic_DNA"/>
</dbReference>
<keyword evidence="5" id="KW-1185">Reference proteome</keyword>
<dbReference type="GO" id="GO:0003958">
    <property type="term" value="F:NADPH-hemoprotein reductase activity"/>
    <property type="evidence" value="ECO:0007669"/>
    <property type="project" value="TreeGrafter"/>
</dbReference>
<evidence type="ECO:0000256" key="1">
    <source>
        <dbReference type="ARBA" id="ARBA00022630"/>
    </source>
</evidence>
<feature type="domain" description="Flavodoxin-like" evidence="3">
    <location>
        <begin position="52"/>
        <end position="286"/>
    </location>
</feature>
<dbReference type="Proteomes" id="UP001165083">
    <property type="component" value="Unassembled WGS sequence"/>
</dbReference>
<dbReference type="InterPro" id="IPR008254">
    <property type="entry name" value="Flavodoxin/NO_synth"/>
</dbReference>
<dbReference type="PANTHER" id="PTHR19384:SF17">
    <property type="entry name" value="NADPH--CYTOCHROME P450 REDUCTASE"/>
    <property type="match status" value="1"/>
</dbReference>
<dbReference type="GO" id="GO:0010181">
    <property type="term" value="F:FMN binding"/>
    <property type="evidence" value="ECO:0007669"/>
    <property type="project" value="InterPro"/>
</dbReference>
<dbReference type="PRINTS" id="PR00369">
    <property type="entry name" value="FLAVODOXIN"/>
</dbReference>
<protein>
    <submittedName>
        <fullName evidence="4">Unnamed protein product</fullName>
    </submittedName>
</protein>
<dbReference type="PROSITE" id="PS50902">
    <property type="entry name" value="FLAVODOXIN_LIKE"/>
    <property type="match status" value="1"/>
</dbReference>
<gene>
    <name evidence="4" type="ORF">Plil01_000423500</name>
</gene>
<accession>A0A9W6TIB3</accession>
<proteinExistence type="predicted"/>
<dbReference type="PANTHER" id="PTHR19384">
    <property type="entry name" value="NITRIC OXIDE SYNTHASE-RELATED"/>
    <property type="match status" value="1"/>
</dbReference>
<dbReference type="InterPro" id="IPR001094">
    <property type="entry name" value="Flavdoxin-like"/>
</dbReference>